<dbReference type="PANTHER" id="PTHR10900">
    <property type="entry name" value="PERIOSTIN-RELATED"/>
    <property type="match status" value="1"/>
</dbReference>
<keyword evidence="4" id="KW-1185">Reference proteome</keyword>
<dbReference type="PROSITE" id="PS51257">
    <property type="entry name" value="PROKAR_LIPOPROTEIN"/>
    <property type="match status" value="1"/>
</dbReference>
<evidence type="ECO:0000259" key="2">
    <source>
        <dbReference type="PROSITE" id="PS50213"/>
    </source>
</evidence>
<sequence>MKTTELKSLAAIAVATFTMFGCASSNDRTTAMDDTVTMSETQTMTGTTDETEAADVTTGTDVTTEMEAPATALSVDALSMENTEDVGEMFGTIANTKSYTVLELARQSPNLSTFVQLMESSGVADQLTEDGTYTIFAPTNEAFSKMDRTELESLLRPENKAKLSSVLMAHVLPSEVNTATMSSNQRIRLGENSYIPITTTGTGTQITVGGANIVVRNVEASNGVVHVVDNVIKPTENAVDGGGPR</sequence>
<dbReference type="Pfam" id="PF02469">
    <property type="entry name" value="Fasciclin"/>
    <property type="match status" value="1"/>
</dbReference>
<evidence type="ECO:0000313" key="4">
    <source>
        <dbReference type="Proteomes" id="UP000474777"/>
    </source>
</evidence>
<feature type="signal peptide" evidence="1">
    <location>
        <begin position="1"/>
        <end position="23"/>
    </location>
</feature>
<dbReference type="InterPro" id="IPR000782">
    <property type="entry name" value="FAS1_domain"/>
</dbReference>
<protein>
    <submittedName>
        <fullName evidence="3">Fasciclin domain-containing protein</fullName>
    </submittedName>
</protein>
<dbReference type="PROSITE" id="PS50213">
    <property type="entry name" value="FAS1"/>
    <property type="match status" value="1"/>
</dbReference>
<name>A0A6B3M189_9BACT</name>
<keyword evidence="1" id="KW-0732">Signal</keyword>
<dbReference type="AlphaFoldDB" id="A0A6B3M189"/>
<organism evidence="3 4">
    <name type="scientific">Pontibacter burrus</name>
    <dbReference type="NCBI Taxonomy" id="2704466"/>
    <lineage>
        <taxon>Bacteria</taxon>
        <taxon>Pseudomonadati</taxon>
        <taxon>Bacteroidota</taxon>
        <taxon>Cytophagia</taxon>
        <taxon>Cytophagales</taxon>
        <taxon>Hymenobacteraceae</taxon>
        <taxon>Pontibacter</taxon>
    </lineage>
</organism>
<gene>
    <name evidence="3" type="ORF">GXP69_16755</name>
</gene>
<feature type="domain" description="FAS1" evidence="2">
    <location>
        <begin position="98"/>
        <end position="232"/>
    </location>
</feature>
<dbReference type="InterPro" id="IPR036378">
    <property type="entry name" value="FAS1_dom_sf"/>
</dbReference>
<dbReference type="SUPFAM" id="SSF82153">
    <property type="entry name" value="FAS1 domain"/>
    <property type="match status" value="1"/>
</dbReference>
<feature type="chain" id="PRO_5025348800" evidence="1">
    <location>
        <begin position="24"/>
        <end position="245"/>
    </location>
</feature>
<dbReference type="InterPro" id="IPR050904">
    <property type="entry name" value="Adhesion/Biosynth-related"/>
</dbReference>
<reference evidence="3 4" key="1">
    <citation type="submission" date="2020-02" db="EMBL/GenBank/DDBJ databases">
        <authorList>
            <person name="Kim M.K."/>
        </authorList>
    </citation>
    <scope>NUCLEOTIDE SEQUENCE [LARGE SCALE GENOMIC DNA]</scope>
    <source>
        <strain evidence="3 4">BT327</strain>
    </source>
</reference>
<dbReference type="Gene3D" id="2.30.180.10">
    <property type="entry name" value="FAS1 domain"/>
    <property type="match status" value="1"/>
</dbReference>
<accession>A0A6B3M189</accession>
<evidence type="ECO:0000313" key="3">
    <source>
        <dbReference type="EMBL" id="NEM99351.1"/>
    </source>
</evidence>
<dbReference type="FunFam" id="2.30.180.10:FF:000032">
    <property type="entry name" value="Fasciclin domain-containing protein, putative"/>
    <property type="match status" value="1"/>
</dbReference>
<evidence type="ECO:0000256" key="1">
    <source>
        <dbReference type="SAM" id="SignalP"/>
    </source>
</evidence>
<dbReference type="PANTHER" id="PTHR10900:SF77">
    <property type="entry name" value="FI19380P1"/>
    <property type="match status" value="1"/>
</dbReference>
<dbReference type="Proteomes" id="UP000474777">
    <property type="component" value="Unassembled WGS sequence"/>
</dbReference>
<dbReference type="SMART" id="SM00554">
    <property type="entry name" value="FAS1"/>
    <property type="match status" value="1"/>
</dbReference>
<dbReference type="RefSeq" id="WP_163916449.1">
    <property type="nucleotide sequence ID" value="NZ_JAAGWD010000009.1"/>
</dbReference>
<comment type="caution">
    <text evidence="3">The sequence shown here is derived from an EMBL/GenBank/DDBJ whole genome shotgun (WGS) entry which is preliminary data.</text>
</comment>
<dbReference type="EMBL" id="JAAGWD010000009">
    <property type="protein sequence ID" value="NEM99351.1"/>
    <property type="molecule type" value="Genomic_DNA"/>
</dbReference>
<proteinExistence type="predicted"/>